<feature type="compositionally biased region" description="Basic residues" evidence="1">
    <location>
        <begin position="158"/>
        <end position="167"/>
    </location>
</feature>
<name>A0A6J4K071_9BACT</name>
<feature type="region of interest" description="Disordered" evidence="1">
    <location>
        <begin position="81"/>
        <end position="186"/>
    </location>
</feature>
<sequence length="270" mass="29900">ARPPRVTEHGREGARLHAAGVLHARVERAALHLRAAVLRRRSRAADERAGRAVARHRPAHGLLHRHGAGAAVVGAARDVRRHAVHRPPRGRVDHPRARPGAGRADGRRPRGLGDRRADRLDAGHRADRRAQHAGHGPDQEAGDAARARAGDHAADPHRHQRLRRHPGRERDREPLHRAPLGRVLADGVGADRRRRLLARLHPERLHPGAVQAVRLRPRDLRDRVLLRPLHHGRHRGGGRVDDAHGGGGERRDPRHRLLPHADPAVDLHAV</sequence>
<evidence type="ECO:0000256" key="1">
    <source>
        <dbReference type="SAM" id="MobiDB-lite"/>
    </source>
</evidence>
<accession>A0A6J4K071</accession>
<feature type="non-terminal residue" evidence="2">
    <location>
        <position position="270"/>
    </location>
</feature>
<reference evidence="2" key="1">
    <citation type="submission" date="2020-02" db="EMBL/GenBank/DDBJ databases">
        <authorList>
            <person name="Meier V. D."/>
        </authorList>
    </citation>
    <scope>NUCLEOTIDE SEQUENCE</scope>
    <source>
        <strain evidence="2">AVDCRST_MAG11</strain>
    </source>
</reference>
<proteinExistence type="predicted"/>
<protein>
    <submittedName>
        <fullName evidence="2">Phospholipid ABC transporter permease protein MlaE</fullName>
    </submittedName>
</protein>
<gene>
    <name evidence="2" type="ORF">AVDCRST_MAG11-194</name>
</gene>
<feature type="region of interest" description="Disordered" evidence="1">
    <location>
        <begin position="230"/>
        <end position="270"/>
    </location>
</feature>
<feature type="compositionally biased region" description="Basic and acidic residues" evidence="1">
    <location>
        <begin position="238"/>
        <end position="252"/>
    </location>
</feature>
<dbReference type="AlphaFoldDB" id="A0A6J4K071"/>
<dbReference type="EMBL" id="CADCTU010000046">
    <property type="protein sequence ID" value="CAA9292157.1"/>
    <property type="molecule type" value="Genomic_DNA"/>
</dbReference>
<evidence type="ECO:0000313" key="2">
    <source>
        <dbReference type="EMBL" id="CAA9292157.1"/>
    </source>
</evidence>
<feature type="compositionally biased region" description="Basic and acidic residues" evidence="1">
    <location>
        <begin position="104"/>
        <end position="157"/>
    </location>
</feature>
<organism evidence="2">
    <name type="scientific">uncultured Gemmatimonadaceae bacterium</name>
    <dbReference type="NCBI Taxonomy" id="246130"/>
    <lineage>
        <taxon>Bacteria</taxon>
        <taxon>Pseudomonadati</taxon>
        <taxon>Gemmatimonadota</taxon>
        <taxon>Gemmatimonadia</taxon>
        <taxon>Gemmatimonadales</taxon>
        <taxon>Gemmatimonadaceae</taxon>
        <taxon>environmental samples</taxon>
    </lineage>
</organism>
<feature type="non-terminal residue" evidence="2">
    <location>
        <position position="1"/>
    </location>
</feature>